<dbReference type="RefSeq" id="XP_043147418.1">
    <property type="nucleotide sequence ID" value="XM_043291483.1"/>
</dbReference>
<protein>
    <recommendedName>
        <fullName evidence="6">Tartrate-resistant acid phosphatase type 5</fullName>
    </recommendedName>
</protein>
<reference evidence="4" key="1">
    <citation type="journal article" date="2015" name="Genome Announc.">
        <title>Draft Genome Sequence of the Pathogenic Filamentous Fungus Aspergillus udagawae Strain IFM 46973T.</title>
        <authorList>
            <person name="Kusuya Y."/>
            <person name="Takahashi-Nakaguchi A."/>
            <person name="Takahashi H."/>
            <person name="Yaguchi T."/>
        </authorList>
    </citation>
    <scope>NUCLEOTIDE SEQUENCE</scope>
    <source>
        <strain evidence="4">IFM 46973</strain>
    </source>
</reference>
<comment type="caution">
    <text evidence="4">The sequence shown here is derived from an EMBL/GenBank/DDBJ whole genome shotgun (WGS) entry which is preliminary data.</text>
</comment>
<dbReference type="Gene3D" id="3.60.21.10">
    <property type="match status" value="1"/>
</dbReference>
<sequence>MANSKKMTLALASLASTVLASTAPAKLTVGVVGDFGWTGWKPAPLSFCNDVMPRLIAKNITIPREVQNDCDPGDRAAVTNATALQGKSRQPILQKLKACFPNTRPADTAAYIGKVCETKNCSAFVSVGDNFYDSGVDFTTGGIIRFQEAWVDMYRGGVFDTATWYQCLGNHDVVKGQSGVDFETKVAPLYDSRWYFGTTGQPYYTYDLHGADWTATFVVVDSDCFIEKYQKSTSVYQNEYTAKCHAERATQVAFLEQAFAASKAEWKFLQLHHGYMSAATNNTDVAPLIAVVEKHGGVVLNGHDHCLAHFYNNNTNFILAGGAGYPEVGDCNNGVPLGPYTKWLGANSQSAANGFVTMDITREEVNVEYYARDMKFEGGDLYPVKNDMTPSYSFKIKTHAR</sequence>
<name>A0A8E0QRK5_9EURO</name>
<dbReference type="Proteomes" id="UP000036893">
    <property type="component" value="Unassembled WGS sequence"/>
</dbReference>
<dbReference type="PANTHER" id="PTHR10161">
    <property type="entry name" value="TARTRATE-RESISTANT ACID PHOSPHATASE TYPE 5"/>
    <property type="match status" value="1"/>
</dbReference>
<evidence type="ECO:0000313" key="4">
    <source>
        <dbReference type="EMBL" id="GIC90152.1"/>
    </source>
</evidence>
<dbReference type="PANTHER" id="PTHR10161:SF14">
    <property type="entry name" value="TARTRATE-RESISTANT ACID PHOSPHATASE TYPE 5"/>
    <property type="match status" value="1"/>
</dbReference>
<dbReference type="InterPro" id="IPR029052">
    <property type="entry name" value="Metallo-depent_PP-like"/>
</dbReference>
<organism evidence="4 5">
    <name type="scientific">Aspergillus udagawae</name>
    <dbReference type="NCBI Taxonomy" id="91492"/>
    <lineage>
        <taxon>Eukaryota</taxon>
        <taxon>Fungi</taxon>
        <taxon>Dikarya</taxon>
        <taxon>Ascomycota</taxon>
        <taxon>Pezizomycotina</taxon>
        <taxon>Eurotiomycetes</taxon>
        <taxon>Eurotiomycetidae</taxon>
        <taxon>Eurotiales</taxon>
        <taxon>Aspergillaceae</taxon>
        <taxon>Aspergillus</taxon>
        <taxon>Aspergillus subgen. Fumigati</taxon>
    </lineage>
</organism>
<dbReference type="GeneID" id="66994061"/>
<evidence type="ECO:0000256" key="3">
    <source>
        <dbReference type="SAM" id="SignalP"/>
    </source>
</evidence>
<proteinExistence type="predicted"/>
<keyword evidence="2" id="KW-0378">Hydrolase</keyword>
<accession>A0A8E0QRK5</accession>
<dbReference type="EMBL" id="BBXM02000004">
    <property type="protein sequence ID" value="GIC90152.1"/>
    <property type="molecule type" value="Genomic_DNA"/>
</dbReference>
<dbReference type="InterPro" id="IPR051558">
    <property type="entry name" value="Metallophosphoesterase_PAP"/>
</dbReference>
<dbReference type="AlphaFoldDB" id="A0A8E0QRK5"/>
<evidence type="ECO:0000256" key="2">
    <source>
        <dbReference type="ARBA" id="ARBA00022801"/>
    </source>
</evidence>
<reference evidence="4" key="2">
    <citation type="submission" date="2021-01" db="EMBL/GenBank/DDBJ databases">
        <title>Pan-genome distribution and transcriptional activeness of fungal secondary metabolism genes in Aspergillus section Fumigati.</title>
        <authorList>
            <person name="Takahashi H."/>
            <person name="Umemura M."/>
            <person name="Ninomiya A."/>
            <person name="Kusuya Y."/>
            <person name="Urayama S."/>
            <person name="Shimizu M."/>
            <person name="Watanabe A."/>
            <person name="Kamei K."/>
            <person name="Yaguchi T."/>
            <person name="Hagiwara D."/>
        </authorList>
    </citation>
    <scope>NUCLEOTIDE SEQUENCE</scope>
    <source>
        <strain evidence="4">IFM 46973</strain>
    </source>
</reference>
<keyword evidence="1 3" id="KW-0732">Signal</keyword>
<evidence type="ECO:0000313" key="5">
    <source>
        <dbReference type="Proteomes" id="UP000036893"/>
    </source>
</evidence>
<feature type="signal peptide" evidence="3">
    <location>
        <begin position="1"/>
        <end position="20"/>
    </location>
</feature>
<dbReference type="SUPFAM" id="SSF56300">
    <property type="entry name" value="Metallo-dependent phosphatases"/>
    <property type="match status" value="1"/>
</dbReference>
<evidence type="ECO:0008006" key="6">
    <source>
        <dbReference type="Google" id="ProtNLM"/>
    </source>
</evidence>
<dbReference type="GO" id="GO:0016787">
    <property type="term" value="F:hydrolase activity"/>
    <property type="evidence" value="ECO:0007669"/>
    <property type="project" value="UniProtKB-KW"/>
</dbReference>
<gene>
    <name evidence="4" type="ORF">Aud_006584</name>
</gene>
<feature type="chain" id="PRO_5034636218" description="Tartrate-resistant acid phosphatase type 5" evidence="3">
    <location>
        <begin position="21"/>
        <end position="401"/>
    </location>
</feature>
<evidence type="ECO:0000256" key="1">
    <source>
        <dbReference type="ARBA" id="ARBA00022729"/>
    </source>
</evidence>